<dbReference type="Proteomes" id="UP000503447">
    <property type="component" value="Chromosome"/>
</dbReference>
<name>A0A6M5YPP1_9BACT</name>
<dbReference type="PANTHER" id="PTHR43133:SF8">
    <property type="entry name" value="RNA POLYMERASE SIGMA FACTOR HI_1459-RELATED"/>
    <property type="match status" value="1"/>
</dbReference>
<gene>
    <name evidence="7" type="ORF">FTUN_3442</name>
</gene>
<dbReference type="Pfam" id="PF04542">
    <property type="entry name" value="Sigma70_r2"/>
    <property type="match status" value="1"/>
</dbReference>
<evidence type="ECO:0000256" key="2">
    <source>
        <dbReference type="ARBA" id="ARBA00023015"/>
    </source>
</evidence>
<keyword evidence="5" id="KW-0804">Transcription</keyword>
<evidence type="ECO:0000256" key="1">
    <source>
        <dbReference type="ARBA" id="ARBA00010641"/>
    </source>
</evidence>
<dbReference type="InterPro" id="IPR007627">
    <property type="entry name" value="RNA_pol_sigma70_r2"/>
</dbReference>
<keyword evidence="3" id="KW-0731">Sigma factor</keyword>
<evidence type="ECO:0000256" key="3">
    <source>
        <dbReference type="ARBA" id="ARBA00023082"/>
    </source>
</evidence>
<dbReference type="InterPro" id="IPR014284">
    <property type="entry name" value="RNA_pol_sigma-70_dom"/>
</dbReference>
<evidence type="ECO:0000313" key="8">
    <source>
        <dbReference type="Proteomes" id="UP000503447"/>
    </source>
</evidence>
<dbReference type="InterPro" id="IPR013325">
    <property type="entry name" value="RNA_pol_sigma_r2"/>
</dbReference>
<keyword evidence="2" id="KW-0805">Transcription regulation</keyword>
<evidence type="ECO:0000256" key="4">
    <source>
        <dbReference type="ARBA" id="ARBA00023125"/>
    </source>
</evidence>
<dbReference type="InterPro" id="IPR036388">
    <property type="entry name" value="WH-like_DNA-bd_sf"/>
</dbReference>
<dbReference type="InterPro" id="IPR013324">
    <property type="entry name" value="RNA_pol_sigma_r3/r4-like"/>
</dbReference>
<organism evidence="7 8">
    <name type="scientific">Frigoriglobus tundricola</name>
    <dbReference type="NCBI Taxonomy" id="2774151"/>
    <lineage>
        <taxon>Bacteria</taxon>
        <taxon>Pseudomonadati</taxon>
        <taxon>Planctomycetota</taxon>
        <taxon>Planctomycetia</taxon>
        <taxon>Gemmatales</taxon>
        <taxon>Gemmataceae</taxon>
        <taxon>Frigoriglobus</taxon>
    </lineage>
</organism>
<dbReference type="Gene3D" id="1.10.10.10">
    <property type="entry name" value="Winged helix-like DNA-binding domain superfamily/Winged helix DNA-binding domain"/>
    <property type="match status" value="1"/>
</dbReference>
<dbReference type="KEGG" id="ftj:FTUN_3442"/>
<dbReference type="RefSeq" id="WP_171471570.1">
    <property type="nucleotide sequence ID" value="NZ_CP053452.2"/>
</dbReference>
<protein>
    <recommendedName>
        <fullName evidence="6">RNA polymerase sigma-70 region 2 domain-containing protein</fullName>
    </recommendedName>
</protein>
<evidence type="ECO:0000256" key="5">
    <source>
        <dbReference type="ARBA" id="ARBA00023163"/>
    </source>
</evidence>
<dbReference type="PANTHER" id="PTHR43133">
    <property type="entry name" value="RNA POLYMERASE ECF-TYPE SIGMA FACTO"/>
    <property type="match status" value="1"/>
</dbReference>
<sequence>MPPESATSLTLLGRLRAADGDAWTRLVALYGPLVRHWLGRGGVTAADAEDLVQEVFREVSQALPAFRRDRPGDTFRGWLRGVTRIALLRHGRALGRQPRAAGGTDALEHLHALPDAAEPAGDEDDEPAERNALYRRALELVRGEFEAKTWQMFWACTVEARPPAEVAVEQGVSVAAVRQAKSRVLRRLKEEVGDLIE</sequence>
<dbReference type="NCBIfam" id="TIGR02937">
    <property type="entry name" value="sigma70-ECF"/>
    <property type="match status" value="1"/>
</dbReference>
<dbReference type="GO" id="GO:0003677">
    <property type="term" value="F:DNA binding"/>
    <property type="evidence" value="ECO:0007669"/>
    <property type="project" value="UniProtKB-KW"/>
</dbReference>
<proteinExistence type="inferred from homology"/>
<accession>A0A6M5YPP1</accession>
<dbReference type="SUPFAM" id="SSF88659">
    <property type="entry name" value="Sigma3 and sigma4 domains of RNA polymerase sigma factors"/>
    <property type="match status" value="1"/>
</dbReference>
<reference evidence="8" key="1">
    <citation type="submission" date="2020-05" db="EMBL/GenBank/DDBJ databases">
        <title>Frigoriglobus tundricola gen. nov., sp. nov., a psychrotolerant cellulolytic planctomycete of the family Gemmataceae with two divergent copies of 16S rRNA gene.</title>
        <authorList>
            <person name="Kulichevskaya I.S."/>
            <person name="Ivanova A.A."/>
            <person name="Naumoff D.G."/>
            <person name="Beletsky A.V."/>
            <person name="Rijpstra W.I.C."/>
            <person name="Sinninghe Damste J.S."/>
            <person name="Mardanov A.V."/>
            <person name="Ravin N.V."/>
            <person name="Dedysh S.N."/>
        </authorList>
    </citation>
    <scope>NUCLEOTIDE SEQUENCE [LARGE SCALE GENOMIC DNA]</scope>
    <source>
        <strain evidence="8">PL17</strain>
    </source>
</reference>
<dbReference type="GO" id="GO:0016987">
    <property type="term" value="F:sigma factor activity"/>
    <property type="evidence" value="ECO:0007669"/>
    <property type="project" value="UniProtKB-KW"/>
</dbReference>
<evidence type="ECO:0000259" key="6">
    <source>
        <dbReference type="Pfam" id="PF04542"/>
    </source>
</evidence>
<dbReference type="Gene3D" id="1.10.1740.10">
    <property type="match status" value="1"/>
</dbReference>
<evidence type="ECO:0000313" key="7">
    <source>
        <dbReference type="EMBL" id="QJW95888.1"/>
    </source>
</evidence>
<dbReference type="EMBL" id="CP053452">
    <property type="protein sequence ID" value="QJW95888.1"/>
    <property type="molecule type" value="Genomic_DNA"/>
</dbReference>
<dbReference type="AlphaFoldDB" id="A0A6M5YPP1"/>
<keyword evidence="4" id="KW-0238">DNA-binding</keyword>
<feature type="domain" description="RNA polymerase sigma-70 region 2" evidence="6">
    <location>
        <begin position="26"/>
        <end position="96"/>
    </location>
</feature>
<keyword evidence="8" id="KW-1185">Reference proteome</keyword>
<comment type="similarity">
    <text evidence="1">Belongs to the sigma-70 factor family. ECF subfamily.</text>
</comment>
<dbReference type="GO" id="GO:0006352">
    <property type="term" value="P:DNA-templated transcription initiation"/>
    <property type="evidence" value="ECO:0007669"/>
    <property type="project" value="InterPro"/>
</dbReference>
<dbReference type="InterPro" id="IPR039425">
    <property type="entry name" value="RNA_pol_sigma-70-like"/>
</dbReference>
<dbReference type="SUPFAM" id="SSF88946">
    <property type="entry name" value="Sigma2 domain of RNA polymerase sigma factors"/>
    <property type="match status" value="1"/>
</dbReference>